<keyword evidence="1" id="KW-0812">Transmembrane</keyword>
<evidence type="ECO:0000259" key="2">
    <source>
        <dbReference type="Pfam" id="PF03372"/>
    </source>
</evidence>
<dbReference type="EMBL" id="JAJNNZ010000006">
    <property type="protein sequence ID" value="MCJ2377130.1"/>
    <property type="molecule type" value="Genomic_DNA"/>
</dbReference>
<evidence type="ECO:0000313" key="3">
    <source>
        <dbReference type="EMBL" id="MCJ2377130.1"/>
    </source>
</evidence>
<dbReference type="Gene3D" id="3.60.10.10">
    <property type="entry name" value="Endonuclease/exonuclease/phosphatase"/>
    <property type="match status" value="1"/>
</dbReference>
<dbReference type="InterPro" id="IPR005135">
    <property type="entry name" value="Endo/exonuclease/phosphatase"/>
</dbReference>
<dbReference type="AlphaFoldDB" id="A0A9X1WF01"/>
<keyword evidence="3" id="KW-0540">Nuclease</keyword>
<feature type="transmembrane region" description="Helical" evidence="1">
    <location>
        <begin position="77"/>
        <end position="93"/>
    </location>
</feature>
<proteinExistence type="predicted"/>
<dbReference type="GO" id="GO:0004519">
    <property type="term" value="F:endonuclease activity"/>
    <property type="evidence" value="ECO:0007669"/>
    <property type="project" value="UniProtKB-KW"/>
</dbReference>
<feature type="domain" description="Endonuclease/exonuclease/phosphatase" evidence="2">
    <location>
        <begin position="108"/>
        <end position="318"/>
    </location>
</feature>
<evidence type="ECO:0000256" key="1">
    <source>
        <dbReference type="SAM" id="Phobius"/>
    </source>
</evidence>
<dbReference type="InterPro" id="IPR036691">
    <property type="entry name" value="Endo/exonu/phosph_ase_sf"/>
</dbReference>
<evidence type="ECO:0000313" key="4">
    <source>
        <dbReference type="Proteomes" id="UP001139488"/>
    </source>
</evidence>
<keyword evidence="1" id="KW-0472">Membrane</keyword>
<comment type="caution">
    <text evidence="3">The sequence shown here is derived from an EMBL/GenBank/DDBJ whole genome shotgun (WGS) entry which is preliminary data.</text>
</comment>
<dbReference type="Pfam" id="PF03372">
    <property type="entry name" value="Exo_endo_phos"/>
    <property type="match status" value="1"/>
</dbReference>
<keyword evidence="1" id="KW-1133">Transmembrane helix</keyword>
<keyword evidence="4" id="KW-1185">Reference proteome</keyword>
<name>A0A9X1WF01_9VIBR</name>
<dbReference type="SUPFAM" id="SSF56219">
    <property type="entry name" value="DNase I-like"/>
    <property type="match status" value="1"/>
</dbReference>
<keyword evidence="3" id="KW-0255">Endonuclease</keyword>
<dbReference type="Proteomes" id="UP001139488">
    <property type="component" value="Unassembled WGS sequence"/>
</dbReference>
<reference evidence="3" key="1">
    <citation type="submission" date="2021-11" db="EMBL/GenBank/DDBJ databases">
        <title>Vibrio ZSDE26 sp. nov. and Vibrio ZSDZ34 sp. nov., isolated from coastal seawater in Qingdao.</title>
        <authorList>
            <person name="Zhang P."/>
        </authorList>
    </citation>
    <scope>NUCLEOTIDE SEQUENCE</scope>
    <source>
        <strain evidence="3">ZSDZ34</strain>
    </source>
</reference>
<organism evidence="3 4">
    <name type="scientific">Vibrio gelatinilyticus</name>
    <dbReference type="NCBI Taxonomy" id="2893468"/>
    <lineage>
        <taxon>Bacteria</taxon>
        <taxon>Pseudomonadati</taxon>
        <taxon>Pseudomonadota</taxon>
        <taxon>Gammaproteobacteria</taxon>
        <taxon>Vibrionales</taxon>
        <taxon>Vibrionaceae</taxon>
        <taxon>Vibrio</taxon>
    </lineage>
</organism>
<feature type="transmembrane region" description="Helical" evidence="1">
    <location>
        <begin position="21"/>
        <end position="41"/>
    </location>
</feature>
<accession>A0A9X1WF01</accession>
<gene>
    <name evidence="3" type="ORF">LNL84_09850</name>
</gene>
<dbReference type="RefSeq" id="WP_244357068.1">
    <property type="nucleotide sequence ID" value="NZ_JAJNNZ010000006.1"/>
</dbReference>
<protein>
    <submittedName>
        <fullName evidence="3">Endonuclease/exonuclease/phosphatase family protein</fullName>
    </submittedName>
</protein>
<sequence>MSSSLSMLYTYDYVLAMRSQTIFRLLLIVLPAFFLGLFYWATSPWWLENLSSFYRYLGLYFFAIAGLFFVRADYRHTTLCLLIAGFGYFFIFPEERKKKDCARANTLLQYNLFYDNKRLDLFVSRVEEIQSDLLVLQEVSPQHGHQLAALKQTYPFTFGGQPAVGYPSGQMLLSRKPLYGTNVLTTPNGHKIIQTVWRAEEGVEVFVVAFHPPSPRNEELWHQRNAVINTALKLAERSPLETTLLVGDFNLASSTRRYRDIARNFQSAPVNTWPVFLKNWDIPVWPIVALDHLLLSVNNKNNRICSREALTGIKGSDHYPVLTTISLE</sequence>
<feature type="transmembrane region" description="Helical" evidence="1">
    <location>
        <begin position="53"/>
        <end position="70"/>
    </location>
</feature>
<keyword evidence="3" id="KW-0378">Hydrolase</keyword>